<dbReference type="OrthoDB" id="7865363at2"/>
<dbReference type="HOGENOM" id="CLU_2586270_0_0_5"/>
<sequence>MAYHSENGQEFLGLRSRSNGCHQVIYDSALGQRILFDIKDPKANLRAIDEALREGVESRNVLAGLLKALNRRNIDFEYPS</sequence>
<name>M9RMI9_9RHOB</name>
<gene>
    <name evidence="1" type="ORF">OA238_c38920</name>
</gene>
<protein>
    <recommendedName>
        <fullName evidence="3">KTSC domain-containing protein</fullName>
    </recommendedName>
</protein>
<evidence type="ECO:0000313" key="2">
    <source>
        <dbReference type="Proteomes" id="UP000004688"/>
    </source>
</evidence>
<dbReference type="KEGG" id="oar:OA238_c38920"/>
<keyword evidence="2" id="KW-1185">Reference proteome</keyword>
<accession>M9RMI9</accession>
<organism evidence="1 2">
    <name type="scientific">Octadecabacter arcticus 238</name>
    <dbReference type="NCBI Taxonomy" id="391616"/>
    <lineage>
        <taxon>Bacteria</taxon>
        <taxon>Pseudomonadati</taxon>
        <taxon>Pseudomonadota</taxon>
        <taxon>Alphaproteobacteria</taxon>
        <taxon>Rhodobacterales</taxon>
        <taxon>Roseobacteraceae</taxon>
        <taxon>Octadecabacter</taxon>
    </lineage>
</organism>
<dbReference type="AlphaFoldDB" id="M9RMI9"/>
<evidence type="ECO:0008006" key="3">
    <source>
        <dbReference type="Google" id="ProtNLM"/>
    </source>
</evidence>
<dbReference type="Proteomes" id="UP000004688">
    <property type="component" value="Chromosome"/>
</dbReference>
<dbReference type="eggNOG" id="ENOG5033FM4">
    <property type="taxonomic scope" value="Bacteria"/>
</dbReference>
<evidence type="ECO:0000313" key="1">
    <source>
        <dbReference type="EMBL" id="AGI73834.1"/>
    </source>
</evidence>
<dbReference type="RefSeq" id="WP_015496821.1">
    <property type="nucleotide sequence ID" value="NC_020908.1"/>
</dbReference>
<reference evidence="1 2" key="1">
    <citation type="journal article" date="2013" name="PLoS ONE">
        <title>Poles Apart: Arctic and Antarctic Octadecabacter strains Share High Genome Plasticity and a New Type of Xanthorhodopsin.</title>
        <authorList>
            <person name="Vollmers J."/>
            <person name="Voget S."/>
            <person name="Dietrich S."/>
            <person name="Gollnow K."/>
            <person name="Smits M."/>
            <person name="Meyer K."/>
            <person name="Brinkhoff T."/>
            <person name="Simon M."/>
            <person name="Daniel R."/>
        </authorList>
    </citation>
    <scope>NUCLEOTIDE SEQUENCE [LARGE SCALE GENOMIC DNA]</scope>
    <source>
        <strain evidence="1 2">238</strain>
    </source>
</reference>
<proteinExistence type="predicted"/>
<dbReference type="EMBL" id="CP003742">
    <property type="protein sequence ID" value="AGI73834.1"/>
    <property type="molecule type" value="Genomic_DNA"/>
</dbReference>